<accession>A0AA86VDS9</accession>
<keyword evidence="2" id="KW-1185">Reference proteome</keyword>
<dbReference type="EMBL" id="OY731400">
    <property type="protein sequence ID" value="CAJ1935718.1"/>
    <property type="molecule type" value="Genomic_DNA"/>
</dbReference>
<dbReference type="AlphaFoldDB" id="A0AA86VDS9"/>
<sequence>MFAASTTRCLRILYNWIQDDDNFICRLIVNRGYLRRSRGNRLTAFNLEGSETENSGLLEVFSYVPLSVVRVSSGLVLSNK</sequence>
<dbReference type="Gramene" id="rna-AYBTSS11_LOCUS7067">
    <property type="protein sequence ID" value="CAJ1935718.1"/>
    <property type="gene ID" value="gene-AYBTSS11_LOCUS7067"/>
</dbReference>
<dbReference type="Proteomes" id="UP001189624">
    <property type="component" value="Chromosome 3"/>
</dbReference>
<gene>
    <name evidence="1" type="ORF">AYBTSS11_LOCUS7067</name>
</gene>
<reference evidence="1" key="1">
    <citation type="submission" date="2023-10" db="EMBL/GenBank/DDBJ databases">
        <authorList>
            <person name="Domelevo Entfellner J.-B."/>
        </authorList>
    </citation>
    <scope>NUCLEOTIDE SEQUENCE</scope>
</reference>
<evidence type="ECO:0000313" key="1">
    <source>
        <dbReference type="EMBL" id="CAJ1935718.1"/>
    </source>
</evidence>
<evidence type="ECO:0000313" key="2">
    <source>
        <dbReference type="Proteomes" id="UP001189624"/>
    </source>
</evidence>
<proteinExistence type="predicted"/>
<name>A0AA86VDS9_9FABA</name>
<protein>
    <submittedName>
        <fullName evidence="1">Uncharacterized protein</fullName>
    </submittedName>
</protein>
<organism evidence="1 2">
    <name type="scientific">Sphenostylis stenocarpa</name>
    <dbReference type="NCBI Taxonomy" id="92480"/>
    <lineage>
        <taxon>Eukaryota</taxon>
        <taxon>Viridiplantae</taxon>
        <taxon>Streptophyta</taxon>
        <taxon>Embryophyta</taxon>
        <taxon>Tracheophyta</taxon>
        <taxon>Spermatophyta</taxon>
        <taxon>Magnoliopsida</taxon>
        <taxon>eudicotyledons</taxon>
        <taxon>Gunneridae</taxon>
        <taxon>Pentapetalae</taxon>
        <taxon>rosids</taxon>
        <taxon>fabids</taxon>
        <taxon>Fabales</taxon>
        <taxon>Fabaceae</taxon>
        <taxon>Papilionoideae</taxon>
        <taxon>50 kb inversion clade</taxon>
        <taxon>NPAAA clade</taxon>
        <taxon>indigoferoid/millettioid clade</taxon>
        <taxon>Phaseoleae</taxon>
        <taxon>Sphenostylis</taxon>
    </lineage>
</organism>